<keyword evidence="2" id="KW-0418">Kinase</keyword>
<dbReference type="Proteomes" id="UP000184079">
    <property type="component" value="Unassembled WGS sequence"/>
</dbReference>
<sequence>MKYSIGIDIGGTKVAAGIVNEYGNLIQQVKVSSDPTNKETMFAKVVQCVEQLLDHSSIPKHEIYGIGAGVPGKVDRERGIAVYQNNLPWDNFPFMERLQKAIGIDKIAIDNDVYMAAFAEWKKAEMANQELLVYITISTGISCSIIQDGEFIRGAGFAGELGLIPVYSKLNSEALQRLENAASGPAMQLQARKIYADDQVITKDIFANYLTGDEEAQQLIEEMVFVLTQGVYIVSSLLDPHKIVFGGSVVTHNPWLLELIKVKLQTYLLAEQIHILENMEISKLNNHQGIIGAGLRACVLT</sequence>
<dbReference type="AlphaFoldDB" id="A0A1M5X7M4"/>
<dbReference type="PANTHER" id="PTHR18964">
    <property type="entry name" value="ROK (REPRESSOR, ORF, KINASE) FAMILY"/>
    <property type="match status" value="1"/>
</dbReference>
<dbReference type="InterPro" id="IPR043129">
    <property type="entry name" value="ATPase_NBD"/>
</dbReference>
<comment type="similarity">
    <text evidence="1">Belongs to the ROK (NagC/XylR) family.</text>
</comment>
<evidence type="ECO:0000313" key="3">
    <source>
        <dbReference type="Proteomes" id="UP000184079"/>
    </source>
</evidence>
<name>A0A1M5X7M4_9BACI</name>
<dbReference type="GO" id="GO:0016301">
    <property type="term" value="F:kinase activity"/>
    <property type="evidence" value="ECO:0007669"/>
    <property type="project" value="UniProtKB-KW"/>
</dbReference>
<dbReference type="EMBL" id="FQXD01000022">
    <property type="protein sequence ID" value="SHH95837.1"/>
    <property type="molecule type" value="Genomic_DNA"/>
</dbReference>
<proteinExistence type="inferred from homology"/>
<dbReference type="SUPFAM" id="SSF53067">
    <property type="entry name" value="Actin-like ATPase domain"/>
    <property type="match status" value="1"/>
</dbReference>
<organism evidence="2 3">
    <name type="scientific">Virgibacillus chiguensis</name>
    <dbReference type="NCBI Taxonomy" id="411959"/>
    <lineage>
        <taxon>Bacteria</taxon>
        <taxon>Bacillati</taxon>
        <taxon>Bacillota</taxon>
        <taxon>Bacilli</taxon>
        <taxon>Bacillales</taxon>
        <taxon>Bacillaceae</taxon>
        <taxon>Virgibacillus</taxon>
    </lineage>
</organism>
<keyword evidence="3" id="KW-1185">Reference proteome</keyword>
<dbReference type="OrthoDB" id="9795247at2"/>
<dbReference type="PANTHER" id="PTHR18964:SF149">
    <property type="entry name" value="BIFUNCTIONAL UDP-N-ACETYLGLUCOSAMINE 2-EPIMERASE_N-ACETYLMANNOSAMINE KINASE"/>
    <property type="match status" value="1"/>
</dbReference>
<reference evidence="3" key="1">
    <citation type="submission" date="2016-11" db="EMBL/GenBank/DDBJ databases">
        <authorList>
            <person name="Varghese N."/>
            <person name="Submissions S."/>
        </authorList>
    </citation>
    <scope>NUCLEOTIDE SEQUENCE [LARGE SCALE GENOMIC DNA]</scope>
    <source>
        <strain evidence="3">CGMCC 1.6496</strain>
    </source>
</reference>
<dbReference type="RefSeq" id="WP_073012951.1">
    <property type="nucleotide sequence ID" value="NZ_FQXD01000022.1"/>
</dbReference>
<evidence type="ECO:0000256" key="1">
    <source>
        <dbReference type="ARBA" id="ARBA00006479"/>
    </source>
</evidence>
<gene>
    <name evidence="2" type="ORF">SAMN05421807_12237</name>
</gene>
<dbReference type="InterPro" id="IPR000600">
    <property type="entry name" value="ROK"/>
</dbReference>
<evidence type="ECO:0000313" key="2">
    <source>
        <dbReference type="EMBL" id="SHH95837.1"/>
    </source>
</evidence>
<keyword evidence="2" id="KW-0808">Transferase</keyword>
<protein>
    <submittedName>
        <fullName evidence="2">Glucokinase</fullName>
    </submittedName>
</protein>
<dbReference type="Pfam" id="PF00480">
    <property type="entry name" value="ROK"/>
    <property type="match status" value="1"/>
</dbReference>
<dbReference type="CDD" id="cd23763">
    <property type="entry name" value="ASKHA_ATPase_ROK"/>
    <property type="match status" value="1"/>
</dbReference>
<dbReference type="Gene3D" id="3.30.420.40">
    <property type="match status" value="2"/>
</dbReference>
<accession>A0A1M5X7M4</accession>